<evidence type="ECO:0008006" key="4">
    <source>
        <dbReference type="Google" id="ProtNLM"/>
    </source>
</evidence>
<dbReference type="GeneID" id="9044436"/>
<gene>
    <name evidence="2" type="ORF">Pmar_PMAR017250</name>
</gene>
<reference evidence="2 3" key="1">
    <citation type="submission" date="2008-07" db="EMBL/GenBank/DDBJ databases">
        <authorList>
            <person name="El-Sayed N."/>
            <person name="Caler E."/>
            <person name="Inman J."/>
            <person name="Amedeo P."/>
            <person name="Hass B."/>
            <person name="Wortman J."/>
        </authorList>
    </citation>
    <scope>NUCLEOTIDE SEQUENCE [LARGE SCALE GENOMIC DNA]</scope>
    <source>
        <strain evidence="3">ATCC 50983 / TXsc</strain>
    </source>
</reference>
<dbReference type="PANTHER" id="PTHR33050:SF7">
    <property type="entry name" value="RIBONUCLEASE H"/>
    <property type="match status" value="1"/>
</dbReference>
<dbReference type="PANTHER" id="PTHR33050">
    <property type="entry name" value="REVERSE TRANSCRIPTASE DOMAIN-CONTAINING PROTEIN"/>
    <property type="match status" value="1"/>
</dbReference>
<dbReference type="EMBL" id="GG682011">
    <property type="protein sequence ID" value="EER03839.1"/>
    <property type="molecule type" value="Genomic_DNA"/>
</dbReference>
<dbReference type="Proteomes" id="UP000007800">
    <property type="component" value="Unassembled WGS sequence"/>
</dbReference>
<protein>
    <recommendedName>
        <fullName evidence="4">Reverse transcriptase domain-containing protein</fullName>
    </recommendedName>
</protein>
<feature type="compositionally biased region" description="Basic and acidic residues" evidence="1">
    <location>
        <begin position="1"/>
        <end position="12"/>
    </location>
</feature>
<dbReference type="RefSeq" id="XP_002772023.1">
    <property type="nucleotide sequence ID" value="XM_002771977.1"/>
</dbReference>
<evidence type="ECO:0000313" key="3">
    <source>
        <dbReference type="Proteomes" id="UP000007800"/>
    </source>
</evidence>
<organism evidence="3">
    <name type="scientific">Perkinsus marinus (strain ATCC 50983 / TXsc)</name>
    <dbReference type="NCBI Taxonomy" id="423536"/>
    <lineage>
        <taxon>Eukaryota</taxon>
        <taxon>Sar</taxon>
        <taxon>Alveolata</taxon>
        <taxon>Perkinsozoa</taxon>
        <taxon>Perkinsea</taxon>
        <taxon>Perkinsida</taxon>
        <taxon>Perkinsidae</taxon>
        <taxon>Perkinsus</taxon>
    </lineage>
</organism>
<accession>C5LH30</accession>
<name>C5LH30_PERM5</name>
<evidence type="ECO:0000256" key="1">
    <source>
        <dbReference type="SAM" id="MobiDB-lite"/>
    </source>
</evidence>
<dbReference type="InterPro" id="IPR043502">
    <property type="entry name" value="DNA/RNA_pol_sf"/>
</dbReference>
<dbReference type="InterPro" id="IPR052055">
    <property type="entry name" value="Hepadnavirus_pol/RT"/>
</dbReference>
<feature type="compositionally biased region" description="Polar residues" evidence="1">
    <location>
        <begin position="32"/>
        <end position="45"/>
    </location>
</feature>
<dbReference type="AlphaFoldDB" id="C5LH30"/>
<dbReference type="OrthoDB" id="439120at2759"/>
<dbReference type="SUPFAM" id="SSF56672">
    <property type="entry name" value="DNA/RNA polymerases"/>
    <property type="match status" value="1"/>
</dbReference>
<dbReference type="InParanoid" id="C5LH30"/>
<evidence type="ECO:0000313" key="2">
    <source>
        <dbReference type="EMBL" id="EER03839.1"/>
    </source>
</evidence>
<proteinExistence type="predicted"/>
<sequence length="804" mass="90460">MGKDRRSAEARERRQRAQRTRRAIARSRRSTGTVQPTPQAISRPEQPSETKPNGDKSPPHKVDRRAVELYKRAVNANHDEELSIISKITDGSCKAGSCEWGTLWGGVDPAHLCPSVSRIRQTLDASTERLLQLPSIAKLHEWIELSREEQGVRGDVWESIIPVLKDEALRVREELRQLFGVTEPESEACEIQARLLEALLQATNTDPLLVEDTELLRSIYEHGGVPTGIDSEVPFSPIWPEINKDAEDPECELSYFSGDAWRNYKSAEELNDSVIEYLNKEVAQQHMVRLGPSEIPEGATPCRIAAVEKKSKPGSQASGIRVIDDLRRNMVNSKVDKMRNTTQLPGVLTTAFIVNRIRSHWEKKGRQSKVVCIERDISGAFRHIPLLEWEQRYFVNRLRAPVSEPGDEHVWYMHLRLPFGLRSSPVLWVRTYAGVVRLAKRIFCSADDPEGMQLYIDDSGYFTVKEVAVRRLISLLLLDETLGFMNAYPKIRVGERPHLLGFEWDLSEPSVGLPLEKRDRLLSEIDILLSSHASTGKVEIARVKSLAGKLSWLCHVCRALRPCLTNVYATMASADTLRKQYPYMKHIPLAKAAIPDLEIFRTAIAYGDAGTSENNGGYLSRIPATFLIGYSLDEDFDVDRVTVCVSDACCTGIAGTVITGGRAYWFMMQLPDPLNSPLSDLIQPANAVKWSHRDMAPLELLACYCCCLLAPNDRPAIFLCDNKACVDSLNALSCKSPRMKAVMLQISRAWRYGRGLRAFHLDSKSNWLADDLSRMHSPQQAREYMKGSTMTEVDMALLLQSLPR</sequence>
<feature type="compositionally biased region" description="Basic and acidic residues" evidence="1">
    <location>
        <begin position="46"/>
        <end position="61"/>
    </location>
</feature>
<feature type="region of interest" description="Disordered" evidence="1">
    <location>
        <begin position="1"/>
        <end position="61"/>
    </location>
</feature>
<feature type="compositionally biased region" description="Basic residues" evidence="1">
    <location>
        <begin position="13"/>
        <end position="29"/>
    </location>
</feature>
<keyword evidence="3" id="KW-1185">Reference proteome</keyword>